<evidence type="ECO:0000313" key="1">
    <source>
        <dbReference type="EMBL" id="AKP50938.1"/>
    </source>
</evidence>
<dbReference type="STRING" id="320787.CA2015_1501"/>
<accession>A0A0H4PDN1</accession>
<keyword evidence="2" id="KW-1185">Reference proteome</keyword>
<sequence length="99" mass="12035">MKLFGFNKKEKTFRITNPDREWVEDNFKWLIKFFGYPNRQSEQIIITEKFFPNAFSNRGLLIQNVIIKDLSNFLGLHSSKIKFEIHQDLRDVYRMPFEM</sequence>
<proteinExistence type="predicted"/>
<organism evidence="1 2">
    <name type="scientific">Cyclobacterium amurskyense</name>
    <dbReference type="NCBI Taxonomy" id="320787"/>
    <lineage>
        <taxon>Bacteria</taxon>
        <taxon>Pseudomonadati</taxon>
        <taxon>Bacteroidota</taxon>
        <taxon>Cytophagia</taxon>
        <taxon>Cytophagales</taxon>
        <taxon>Cyclobacteriaceae</taxon>
        <taxon>Cyclobacterium</taxon>
    </lineage>
</organism>
<evidence type="ECO:0000313" key="2">
    <source>
        <dbReference type="Proteomes" id="UP000036520"/>
    </source>
</evidence>
<dbReference type="Proteomes" id="UP000036520">
    <property type="component" value="Chromosome"/>
</dbReference>
<dbReference type="KEGG" id="camu:CA2015_1501"/>
<dbReference type="AlphaFoldDB" id="A0A0H4PDN1"/>
<protein>
    <submittedName>
        <fullName evidence="1">Uncharacterized protein</fullName>
    </submittedName>
</protein>
<gene>
    <name evidence="1" type="ORF">CA2015_1501</name>
</gene>
<reference evidence="1 2" key="1">
    <citation type="submission" date="2015-07" db="EMBL/GenBank/DDBJ databases">
        <authorList>
            <person name="Kim K.M."/>
        </authorList>
    </citation>
    <scope>NUCLEOTIDE SEQUENCE [LARGE SCALE GENOMIC DNA]</scope>
    <source>
        <strain evidence="1 2">KCTC 12363</strain>
    </source>
</reference>
<name>A0A0H4PDN1_9BACT</name>
<dbReference type="EMBL" id="CP012040">
    <property type="protein sequence ID" value="AKP50938.1"/>
    <property type="molecule type" value="Genomic_DNA"/>
</dbReference>